<evidence type="ECO:0000313" key="1">
    <source>
        <dbReference type="EMBL" id="MBR9728806.1"/>
    </source>
</evidence>
<dbReference type="Pfam" id="PF19991">
    <property type="entry name" value="HMA_2"/>
    <property type="match status" value="1"/>
</dbReference>
<dbReference type="Proteomes" id="UP000811844">
    <property type="component" value="Unassembled WGS sequence"/>
</dbReference>
<reference evidence="1 2" key="1">
    <citation type="submission" date="2020-02" db="EMBL/GenBank/DDBJ databases">
        <title>Shewanella WXL01 sp. nov., a marine bacterium isolated from green algae in Luhuitou Fringing Reef (Northern South China Sea).</title>
        <authorList>
            <person name="Wang X."/>
        </authorList>
    </citation>
    <scope>NUCLEOTIDE SEQUENCE [LARGE SCALE GENOMIC DNA]</scope>
    <source>
        <strain evidence="1 2">MCCC 1A01895</strain>
    </source>
</reference>
<evidence type="ECO:0000313" key="2">
    <source>
        <dbReference type="Proteomes" id="UP000811844"/>
    </source>
</evidence>
<accession>A0ABS5I447</accession>
<name>A0ABS5I447_9GAMM</name>
<organism evidence="1 2">
    <name type="scientific">Shewanella intestini</name>
    <dbReference type="NCBI Taxonomy" id="2017544"/>
    <lineage>
        <taxon>Bacteria</taxon>
        <taxon>Pseudomonadati</taxon>
        <taxon>Pseudomonadota</taxon>
        <taxon>Gammaproteobacteria</taxon>
        <taxon>Alteromonadales</taxon>
        <taxon>Shewanellaceae</taxon>
        <taxon>Shewanella</taxon>
    </lineage>
</organism>
<dbReference type="EMBL" id="JAAIKR010000012">
    <property type="protein sequence ID" value="MBR9728806.1"/>
    <property type="molecule type" value="Genomic_DNA"/>
</dbReference>
<proteinExistence type="predicted"/>
<sequence length="110" mass="12739">MEKYLNKVMKMRRWVVIAHHVPGRIRLKYKLGLVAQLMQFNLSNVDEVIEQVPAFLSYKLNKSTGSIVIEYDAKLVTPQWVEQLFGESDEQAKQAYFAFAQYLSDQGITP</sequence>
<comment type="caution">
    <text evidence="1">The sequence shown here is derived from an EMBL/GenBank/DDBJ whole genome shotgun (WGS) entry which is preliminary data.</text>
</comment>
<keyword evidence="2" id="KW-1185">Reference proteome</keyword>
<protein>
    <submittedName>
        <fullName evidence="1">Cation transporter</fullName>
    </submittedName>
</protein>
<gene>
    <name evidence="1" type="ORF">G3R48_12545</name>
</gene>